<evidence type="ECO:0000256" key="1">
    <source>
        <dbReference type="ARBA" id="ARBA00001961"/>
    </source>
</evidence>
<dbReference type="EMBL" id="DPRK01000041">
    <property type="protein sequence ID" value="HCY80574.1"/>
    <property type="molecule type" value="Genomic_DNA"/>
</dbReference>
<keyword evidence="5" id="KW-0560">Oxidoreductase</keyword>
<protein>
    <recommendedName>
        <fullName evidence="7">Fe2OG dioxygenase domain-containing protein</fullName>
    </recommendedName>
</protein>
<dbReference type="GO" id="GO:0016705">
    <property type="term" value="F:oxidoreductase activity, acting on paired donors, with incorporation or reduction of molecular oxygen"/>
    <property type="evidence" value="ECO:0007669"/>
    <property type="project" value="InterPro"/>
</dbReference>
<evidence type="ECO:0000259" key="7">
    <source>
        <dbReference type="PROSITE" id="PS51471"/>
    </source>
</evidence>
<name>A0A3D6BNY1_9FLAO</name>
<keyword evidence="4" id="KW-0223">Dioxygenase</keyword>
<sequence length="180" mass="20642">MTKINNITDYIKCYENILDLDVCEQIIKSTNFKNFKKATVGDDNETSYRNCYVSKLDKVYEDKIFIAVGNILKIYSDTFKFFSTGLTTEDTGYNHLIYKGSEKGEYKTHVDHFDLQPRVLSCSLILNEDYDGGDFSFFNDEYVVKKKSGSAVVFPSNFCFPHSVKPVSNGDRHAIVTWIV</sequence>
<evidence type="ECO:0000256" key="2">
    <source>
        <dbReference type="ARBA" id="ARBA00022723"/>
    </source>
</evidence>
<dbReference type="GO" id="GO:0005506">
    <property type="term" value="F:iron ion binding"/>
    <property type="evidence" value="ECO:0007669"/>
    <property type="project" value="InterPro"/>
</dbReference>
<dbReference type="SMART" id="SM00702">
    <property type="entry name" value="P4Hc"/>
    <property type="match status" value="1"/>
</dbReference>
<proteinExistence type="predicted"/>
<dbReference type="AlphaFoldDB" id="A0A3D6BNY1"/>
<keyword evidence="2" id="KW-0479">Metal-binding</keyword>
<organism evidence="8 9">
    <name type="scientific">Xanthomarina gelatinilytica</name>
    <dbReference type="NCBI Taxonomy" id="1137281"/>
    <lineage>
        <taxon>Bacteria</taxon>
        <taxon>Pseudomonadati</taxon>
        <taxon>Bacteroidota</taxon>
        <taxon>Flavobacteriia</taxon>
        <taxon>Flavobacteriales</taxon>
        <taxon>Flavobacteriaceae</taxon>
        <taxon>Xanthomarina</taxon>
    </lineage>
</organism>
<dbReference type="GO" id="GO:0051213">
    <property type="term" value="F:dioxygenase activity"/>
    <property type="evidence" value="ECO:0007669"/>
    <property type="project" value="UniProtKB-KW"/>
</dbReference>
<comment type="caution">
    <text evidence="8">The sequence shown here is derived from an EMBL/GenBank/DDBJ whole genome shotgun (WGS) entry which is preliminary data.</text>
</comment>
<gene>
    <name evidence="8" type="ORF">DHV22_02695</name>
</gene>
<accession>A0A3D6BNY1</accession>
<keyword evidence="6" id="KW-0408">Iron</keyword>
<feature type="domain" description="Fe2OG dioxygenase" evidence="7">
    <location>
        <begin position="87"/>
        <end position="180"/>
    </location>
</feature>
<evidence type="ECO:0000256" key="3">
    <source>
        <dbReference type="ARBA" id="ARBA00022896"/>
    </source>
</evidence>
<dbReference type="GO" id="GO:0031418">
    <property type="term" value="F:L-ascorbic acid binding"/>
    <property type="evidence" value="ECO:0007669"/>
    <property type="project" value="UniProtKB-KW"/>
</dbReference>
<dbReference type="Pfam" id="PF13640">
    <property type="entry name" value="2OG-FeII_Oxy_3"/>
    <property type="match status" value="1"/>
</dbReference>
<reference evidence="8 9" key="1">
    <citation type="journal article" date="2018" name="Nat. Biotechnol.">
        <title>A standardized bacterial taxonomy based on genome phylogeny substantially revises the tree of life.</title>
        <authorList>
            <person name="Parks D.H."/>
            <person name="Chuvochina M."/>
            <person name="Waite D.W."/>
            <person name="Rinke C."/>
            <person name="Skarshewski A."/>
            <person name="Chaumeil P.A."/>
            <person name="Hugenholtz P."/>
        </authorList>
    </citation>
    <scope>NUCLEOTIDE SEQUENCE [LARGE SCALE GENOMIC DNA]</scope>
    <source>
        <strain evidence="8">UBA10227</strain>
    </source>
</reference>
<dbReference type="Gene3D" id="2.60.120.620">
    <property type="entry name" value="q2cbj1_9rhob like domain"/>
    <property type="match status" value="1"/>
</dbReference>
<dbReference type="InterPro" id="IPR006620">
    <property type="entry name" value="Pro_4_hyd_alph"/>
</dbReference>
<keyword evidence="3" id="KW-0847">Vitamin C</keyword>
<dbReference type="Proteomes" id="UP000263268">
    <property type="component" value="Unassembled WGS sequence"/>
</dbReference>
<evidence type="ECO:0000313" key="9">
    <source>
        <dbReference type="Proteomes" id="UP000263268"/>
    </source>
</evidence>
<evidence type="ECO:0000256" key="6">
    <source>
        <dbReference type="ARBA" id="ARBA00023004"/>
    </source>
</evidence>
<dbReference type="InterPro" id="IPR044862">
    <property type="entry name" value="Pro_4_hyd_alph_FE2OG_OXY"/>
</dbReference>
<dbReference type="InterPro" id="IPR005123">
    <property type="entry name" value="Oxoglu/Fe-dep_dioxygenase_dom"/>
</dbReference>
<dbReference type="PROSITE" id="PS51471">
    <property type="entry name" value="FE2OG_OXY"/>
    <property type="match status" value="1"/>
</dbReference>
<evidence type="ECO:0000256" key="5">
    <source>
        <dbReference type="ARBA" id="ARBA00023002"/>
    </source>
</evidence>
<comment type="cofactor">
    <cofactor evidence="1">
        <name>L-ascorbate</name>
        <dbReference type="ChEBI" id="CHEBI:38290"/>
    </cofactor>
</comment>
<evidence type="ECO:0000256" key="4">
    <source>
        <dbReference type="ARBA" id="ARBA00022964"/>
    </source>
</evidence>
<evidence type="ECO:0000313" key="8">
    <source>
        <dbReference type="EMBL" id="HCY80574.1"/>
    </source>
</evidence>